<dbReference type="EMBL" id="LATX01001986">
    <property type="protein sequence ID" value="KTB35560.1"/>
    <property type="molecule type" value="Genomic_DNA"/>
</dbReference>
<dbReference type="GO" id="GO:0000500">
    <property type="term" value="C:RNA polymerase I upstream activating factor complex"/>
    <property type="evidence" value="ECO:0007669"/>
    <property type="project" value="InterPro"/>
</dbReference>
<feature type="region of interest" description="Disordered" evidence="1">
    <location>
        <begin position="473"/>
        <end position="498"/>
    </location>
</feature>
<dbReference type="GO" id="GO:0006361">
    <property type="term" value="P:transcription initiation at RNA polymerase I promoter"/>
    <property type="evidence" value="ECO:0007669"/>
    <property type="project" value="TreeGrafter"/>
</dbReference>
<reference evidence="2 3" key="1">
    <citation type="submission" date="2015-12" db="EMBL/GenBank/DDBJ databases">
        <title>Draft genome sequence of Moniliophthora roreri, the causal agent of frosty pod rot of cacao.</title>
        <authorList>
            <person name="Aime M.C."/>
            <person name="Diaz-Valderrama J.R."/>
            <person name="Kijpornyongpan T."/>
            <person name="Phillips-Mora W."/>
        </authorList>
    </citation>
    <scope>NUCLEOTIDE SEQUENCE [LARGE SCALE GENOMIC DNA]</scope>
    <source>
        <strain evidence="2 3">MCA 2952</strain>
    </source>
</reference>
<evidence type="ECO:0000313" key="2">
    <source>
        <dbReference type="EMBL" id="KTB35560.1"/>
    </source>
</evidence>
<dbReference type="Proteomes" id="UP000054988">
    <property type="component" value="Unassembled WGS sequence"/>
</dbReference>
<dbReference type="AlphaFoldDB" id="A0A0W0FGV4"/>
<sequence>MSLMKHVDDSKFVGECEQSYLLSFREHVAGFEKHLLGSGDRSLLPSRVATSSYWTSSEKETFFHSLSVHSRYRPDLIALDIKSKSIADVCVYLTLLEKAAAEAEPINRGKFSIAMTVSDSWVRVEEEQAKGILDSQDTPEGGRVRYETSVQEIEAYRSGIELDQAVSREKLMSRLSEHHLNVMDVLLDGHTQPVTEPQLESMDIPHSSPGVAHTQPRSPERSPDTLVAQQDSAIHPSTHQQDSSPEFQPPDSANLSPASRRRFRKRLYMRRKRAAQTGGIVSLDPAILPRGKKSRGGVAQREAREATQDIDVKHDTNAQSSAVPQDALLREEVGMNVTESTTPTLSKEEIVKNEWEALGIDAQTLVSNDLGLFHLESLGHFMGLFRYTSSEDVCGDTTSSISAKTIQSLQCLVRAFVLDVVHHTIVLKEEERRLKSQTKVWNTGNDEISLATINHALALVGYTGSGKRKLFSKLQRRAKPEPQDSESSAGDDSDVPDSHDYKIETYTSVFTPVPALSRVSAHGHFEMDLDEEILSTENEEQLLMELEEEKKLDANDCVLEAQYEEQLWK</sequence>
<evidence type="ECO:0000256" key="1">
    <source>
        <dbReference type="SAM" id="MobiDB-lite"/>
    </source>
</evidence>
<organism evidence="2 3">
    <name type="scientific">Moniliophthora roreri</name>
    <name type="common">Frosty pod rot fungus</name>
    <name type="synonym">Monilia roreri</name>
    <dbReference type="NCBI Taxonomy" id="221103"/>
    <lineage>
        <taxon>Eukaryota</taxon>
        <taxon>Fungi</taxon>
        <taxon>Dikarya</taxon>
        <taxon>Basidiomycota</taxon>
        <taxon>Agaricomycotina</taxon>
        <taxon>Agaricomycetes</taxon>
        <taxon>Agaricomycetidae</taxon>
        <taxon>Agaricales</taxon>
        <taxon>Marasmiineae</taxon>
        <taxon>Marasmiaceae</taxon>
        <taxon>Moniliophthora</taxon>
    </lineage>
</organism>
<proteinExistence type="predicted"/>
<dbReference type="GO" id="GO:0001181">
    <property type="term" value="F:RNA polymerase I general transcription initiation factor activity"/>
    <property type="evidence" value="ECO:0007669"/>
    <property type="project" value="TreeGrafter"/>
</dbReference>
<feature type="compositionally biased region" description="Polar residues" evidence="1">
    <location>
        <begin position="227"/>
        <end position="257"/>
    </location>
</feature>
<gene>
    <name evidence="2" type="ORF">WG66_11725</name>
</gene>
<name>A0A0W0FGV4_MONRR</name>
<protein>
    <submittedName>
        <fullName evidence="2">Uncharacterized protein</fullName>
    </submittedName>
</protein>
<dbReference type="GO" id="GO:0042790">
    <property type="term" value="P:nucleolar large rRNA transcription by RNA polymerase I"/>
    <property type="evidence" value="ECO:0007669"/>
    <property type="project" value="InterPro"/>
</dbReference>
<dbReference type="PANTHER" id="PTHR28079:SF1">
    <property type="entry name" value="RNA POLYMERASE I-SPECIFIC TRANSCRIPTION INITIATION FACTOR RRN5"/>
    <property type="match status" value="1"/>
</dbReference>
<evidence type="ECO:0000313" key="3">
    <source>
        <dbReference type="Proteomes" id="UP000054988"/>
    </source>
</evidence>
<feature type="region of interest" description="Disordered" evidence="1">
    <location>
        <begin position="200"/>
        <end position="261"/>
    </location>
</feature>
<comment type="caution">
    <text evidence="2">The sequence shown here is derived from an EMBL/GenBank/DDBJ whole genome shotgun (WGS) entry which is preliminary data.</text>
</comment>
<accession>A0A0W0FGV4</accession>
<dbReference type="PANTHER" id="PTHR28079">
    <property type="entry name" value="RNA POLYMERASE I-SPECIFIC TRANSCRIPTION INITIATION FACTOR RRN5"/>
    <property type="match status" value="1"/>
</dbReference>
<dbReference type="GO" id="GO:0000182">
    <property type="term" value="F:rDNA binding"/>
    <property type="evidence" value="ECO:0007669"/>
    <property type="project" value="TreeGrafter"/>
</dbReference>
<dbReference type="eggNOG" id="ENOG502RY38">
    <property type="taxonomic scope" value="Eukaryota"/>
</dbReference>
<dbReference type="InterPro" id="IPR039601">
    <property type="entry name" value="Rrn5"/>
</dbReference>